<dbReference type="Pfam" id="PF18135">
    <property type="entry name" value="Type_ISP_C"/>
    <property type="match status" value="1"/>
</dbReference>
<evidence type="ECO:0000313" key="2">
    <source>
        <dbReference type="EMBL" id="MBT1174363.1"/>
    </source>
</evidence>
<accession>A0ABS5UTJ1</accession>
<dbReference type="RefSeq" id="WP_214375589.1">
    <property type="nucleotide sequence ID" value="NZ_JAFEJU010000001.1"/>
</dbReference>
<reference evidence="2 3" key="1">
    <citation type="journal article" date="2021" name="Environ. Microbiol.">
        <title>Genetic insights into the dark matter of the mammalian gut microbiota through targeted genome reconstruction.</title>
        <authorList>
            <person name="Lugli G.A."/>
            <person name="Alessandri G."/>
            <person name="Milani C."/>
            <person name="Viappiani A."/>
            <person name="Fontana F."/>
            <person name="Tarracchini C."/>
            <person name="Mancabelli L."/>
            <person name="Argentini C."/>
            <person name="Ruiz L."/>
            <person name="Margolles A."/>
            <person name="van Sinderen D."/>
            <person name="Turroni F."/>
            <person name="Ventura M."/>
        </authorList>
    </citation>
    <scope>NUCLEOTIDE SEQUENCE [LARGE SCALE GENOMIC DNA]</scope>
    <source>
        <strain evidence="2 3">LC6</strain>
    </source>
</reference>
<protein>
    <recommendedName>
        <fullName evidence="1">Type ISP restriction-modification enzyme LLaBIII C-terminal specificity domain-containing protein</fullName>
    </recommendedName>
</protein>
<comment type="caution">
    <text evidence="2">The sequence shown here is derived from an EMBL/GenBank/DDBJ whole genome shotgun (WGS) entry which is preliminary data.</text>
</comment>
<proteinExistence type="predicted"/>
<feature type="domain" description="Type ISP restriction-modification enzyme LLaBIII C-terminal specificity" evidence="1">
    <location>
        <begin position="9"/>
        <end position="52"/>
    </location>
</feature>
<name>A0ABS5UTJ1_9BIFI</name>
<dbReference type="Proteomes" id="UP000711736">
    <property type="component" value="Unassembled WGS sequence"/>
</dbReference>
<sequence length="89" mass="10302">MHDNEDSNEYVVNGKSAIGWLIDRYKVTTDKKSSITNDPNDYSDNPRYIVDLVERVIRVSMETLDIVEELPALEELPHPANWPVEWNNS</sequence>
<dbReference type="InterPro" id="IPR041635">
    <property type="entry name" value="Type_ISP_LLaBIII_C"/>
</dbReference>
<organism evidence="2 3">
    <name type="scientific">Bifidobacterium colobi</name>
    <dbReference type="NCBI Taxonomy" id="2809026"/>
    <lineage>
        <taxon>Bacteria</taxon>
        <taxon>Bacillati</taxon>
        <taxon>Actinomycetota</taxon>
        <taxon>Actinomycetes</taxon>
        <taxon>Bifidobacteriales</taxon>
        <taxon>Bifidobacteriaceae</taxon>
        <taxon>Bifidobacterium</taxon>
    </lineage>
</organism>
<evidence type="ECO:0000259" key="1">
    <source>
        <dbReference type="Pfam" id="PF18135"/>
    </source>
</evidence>
<keyword evidence="3" id="KW-1185">Reference proteome</keyword>
<dbReference type="EMBL" id="JAFEJU010000001">
    <property type="protein sequence ID" value="MBT1174363.1"/>
    <property type="molecule type" value="Genomic_DNA"/>
</dbReference>
<gene>
    <name evidence="2" type="ORF">JS530_02360</name>
</gene>
<evidence type="ECO:0000313" key="3">
    <source>
        <dbReference type="Proteomes" id="UP000711736"/>
    </source>
</evidence>